<dbReference type="PANTHER" id="PTHR35179">
    <property type="entry name" value="PROTEIN CBG02620"/>
    <property type="match status" value="1"/>
</dbReference>
<dbReference type="Proteomes" id="UP001308179">
    <property type="component" value="Unassembled WGS sequence"/>
</dbReference>
<dbReference type="PANTHER" id="PTHR35179:SF2">
    <property type="entry name" value="START DOMAIN-CONTAINING PROTEIN"/>
    <property type="match status" value="1"/>
</dbReference>
<proteinExistence type="predicted"/>
<evidence type="ECO:0000313" key="2">
    <source>
        <dbReference type="Proteomes" id="UP001308179"/>
    </source>
</evidence>
<organism evidence="1 2">
    <name type="scientific">Rachicladosporium monterosium</name>
    <dbReference type="NCBI Taxonomy" id="1507873"/>
    <lineage>
        <taxon>Eukaryota</taxon>
        <taxon>Fungi</taxon>
        <taxon>Dikarya</taxon>
        <taxon>Ascomycota</taxon>
        <taxon>Pezizomycotina</taxon>
        <taxon>Dothideomycetes</taxon>
        <taxon>Dothideomycetidae</taxon>
        <taxon>Cladosporiales</taxon>
        <taxon>Cladosporiaceae</taxon>
        <taxon>Rachicladosporium</taxon>
    </lineage>
</organism>
<dbReference type="EMBL" id="JAVRRR010000422">
    <property type="protein sequence ID" value="KAK5142485.1"/>
    <property type="molecule type" value="Genomic_DNA"/>
</dbReference>
<name>A0ABR0L2H4_9PEZI</name>
<keyword evidence="2" id="KW-1185">Reference proteome</keyword>
<gene>
    <name evidence="1" type="ORF">LTR32_005178</name>
</gene>
<protein>
    <recommendedName>
        <fullName evidence="3">Decapping nuclease</fullName>
    </recommendedName>
</protein>
<comment type="caution">
    <text evidence="1">The sequence shown here is derived from an EMBL/GenBank/DDBJ whole genome shotgun (WGS) entry which is preliminary data.</text>
</comment>
<reference evidence="1 2" key="1">
    <citation type="submission" date="2023-08" db="EMBL/GenBank/DDBJ databases">
        <title>Black Yeasts Isolated from many extreme environments.</title>
        <authorList>
            <person name="Coleine C."/>
            <person name="Stajich J.E."/>
            <person name="Selbmann L."/>
        </authorList>
    </citation>
    <scope>NUCLEOTIDE SEQUENCE [LARGE SCALE GENOMIC DNA]</scope>
    <source>
        <strain evidence="1 2">CCFEE 5386</strain>
    </source>
</reference>
<accession>A0ABR0L2H4</accession>
<sequence>MIPTFASDLRWQRRHASDGKRRDFADVLQRTVSKDNGPVGGAVPSEVRELGGYSWMQARQPTIAVPGTIPRLCVPSLPLNLLPDTVAFRDYSTDETSAQVYPFRFEPLVLTCAITTPSFAIADADVVTGVNNLRLLTDFAFGAANKSFRIDLEIRDKTLFMARWESDISNLARTSRCRGYGRGFEEVLTQLSDIDPPQTSHHRIVSYKLGGLRTIVQYQADACDCQCEGAGSDWGTNKSARSSDAMSTTSSDRLQIIRGGTPHTLSCLVEIKSRESRKHDLQDIFPQLWLSQQSTMILGRQSRGHFTIIESGDMGRRIQAWEECHGHQLEGFATLLADLHCMVRTAASENHERRFSLLFCHDQDADTLQLFARRAGQEMLPPEDLNAE</sequence>
<evidence type="ECO:0008006" key="3">
    <source>
        <dbReference type="Google" id="ProtNLM"/>
    </source>
</evidence>
<evidence type="ECO:0000313" key="1">
    <source>
        <dbReference type="EMBL" id="KAK5142485.1"/>
    </source>
</evidence>